<feature type="region of interest" description="Disordered" evidence="1">
    <location>
        <begin position="115"/>
        <end position="140"/>
    </location>
</feature>
<dbReference type="Proteomes" id="UP001642405">
    <property type="component" value="Unassembled WGS sequence"/>
</dbReference>
<organism evidence="3 4">
    <name type="scientific">Sporothrix curviconia</name>
    <dbReference type="NCBI Taxonomy" id="1260050"/>
    <lineage>
        <taxon>Eukaryota</taxon>
        <taxon>Fungi</taxon>
        <taxon>Dikarya</taxon>
        <taxon>Ascomycota</taxon>
        <taxon>Pezizomycotina</taxon>
        <taxon>Sordariomycetes</taxon>
        <taxon>Sordariomycetidae</taxon>
        <taxon>Ophiostomatales</taxon>
        <taxon>Ophiostomataceae</taxon>
        <taxon>Sporothrix</taxon>
    </lineage>
</organism>
<dbReference type="CDD" id="cd00167">
    <property type="entry name" value="SANT"/>
    <property type="match status" value="1"/>
</dbReference>
<evidence type="ECO:0000259" key="2">
    <source>
        <dbReference type="PROSITE" id="PS50090"/>
    </source>
</evidence>
<dbReference type="SMART" id="SM00717">
    <property type="entry name" value="SANT"/>
    <property type="match status" value="1"/>
</dbReference>
<dbReference type="PROSITE" id="PS50090">
    <property type="entry name" value="MYB_LIKE"/>
    <property type="match status" value="1"/>
</dbReference>
<dbReference type="Pfam" id="PF13921">
    <property type="entry name" value="Myb_DNA-bind_6"/>
    <property type="match status" value="1"/>
</dbReference>
<evidence type="ECO:0000313" key="3">
    <source>
        <dbReference type="EMBL" id="CAK7212337.1"/>
    </source>
</evidence>
<proteinExistence type="predicted"/>
<comment type="caution">
    <text evidence="3">The sequence shown here is derived from an EMBL/GenBank/DDBJ whole genome shotgun (WGS) entry which is preliminary data.</text>
</comment>
<dbReference type="SUPFAM" id="SSF46689">
    <property type="entry name" value="Homeodomain-like"/>
    <property type="match status" value="1"/>
</dbReference>
<feature type="compositionally biased region" description="Low complexity" evidence="1">
    <location>
        <begin position="364"/>
        <end position="390"/>
    </location>
</feature>
<feature type="region of interest" description="Disordered" evidence="1">
    <location>
        <begin position="349"/>
        <end position="430"/>
    </location>
</feature>
<feature type="compositionally biased region" description="Basic residues" evidence="1">
    <location>
        <begin position="391"/>
        <end position="418"/>
    </location>
</feature>
<gene>
    <name evidence="3" type="ORF">SCUCBS95973_001429</name>
</gene>
<accession>A0ABP0AYJ4</accession>
<keyword evidence="4" id="KW-1185">Reference proteome</keyword>
<protein>
    <recommendedName>
        <fullName evidence="2">Myb-like domain-containing protein</fullName>
    </recommendedName>
</protein>
<dbReference type="EMBL" id="CAWUHB010000005">
    <property type="protein sequence ID" value="CAK7212337.1"/>
    <property type="molecule type" value="Genomic_DNA"/>
</dbReference>
<reference evidence="3 4" key="1">
    <citation type="submission" date="2024-01" db="EMBL/GenBank/DDBJ databases">
        <authorList>
            <person name="Allen C."/>
            <person name="Tagirdzhanova G."/>
        </authorList>
    </citation>
    <scope>NUCLEOTIDE SEQUENCE [LARGE SCALE GENOMIC DNA]</scope>
</reference>
<evidence type="ECO:0000313" key="4">
    <source>
        <dbReference type="Proteomes" id="UP001642405"/>
    </source>
</evidence>
<dbReference type="Gene3D" id="1.10.10.60">
    <property type="entry name" value="Homeodomain-like"/>
    <property type="match status" value="1"/>
</dbReference>
<name>A0ABP0AYJ4_9PEZI</name>
<feature type="region of interest" description="Disordered" evidence="1">
    <location>
        <begin position="1"/>
        <end position="35"/>
    </location>
</feature>
<feature type="domain" description="Myb-like" evidence="2">
    <location>
        <begin position="190"/>
        <end position="233"/>
    </location>
</feature>
<sequence length="504" mass="52394">MSRRSRSSSANSESYTTSFEALHPPHHSHGHSMPSYYHHGRVGSLSGADTNGYYDQIPDTVSSPAALGSNAMAAVAYQQHQQHQHQHQQTQQDPFAVGPPLTLGSSTMPAAVVASSGRLRQPARSGSKSSTKMVPAGSARGHPNNYSVQPVSAVQPVSSVSPVSSASAASTVAAAAAPSILPAPRVSSSGAWRPQDDDMLLLARSRGENWAQIQLQFPGKTPNACRKRHERLVERRNAGNDFDARKMEQIARGYMQMRRDMWQPLANRTGEKWTVVEAKCMEAGVKNLMGMSRSSTRRLRIESVYNGGGGGVGGGTSASEYAGMPVGGVHVGVGSGVVGGGGYGEDALGSDGLGHDFEAHGGDDSSPGGSRSVVSAGSNSSGVPVQTASHHQTHHHQHSLHQHRHSLSASAARHHHGHTPQDVGGGAGAGSPGTYPDYYTTTAGFSESLRALDGATAAAAAAISVAVNVNGTGNGSSSAAMVSPYMAHHHGHHGHPGTPQHGQR</sequence>
<evidence type="ECO:0000256" key="1">
    <source>
        <dbReference type="SAM" id="MobiDB-lite"/>
    </source>
</evidence>
<dbReference type="InterPro" id="IPR001005">
    <property type="entry name" value="SANT/Myb"/>
</dbReference>
<dbReference type="InterPro" id="IPR009057">
    <property type="entry name" value="Homeodomain-like_sf"/>
</dbReference>
<feature type="compositionally biased region" description="Basic and acidic residues" evidence="1">
    <location>
        <begin position="353"/>
        <end position="363"/>
    </location>
</feature>